<evidence type="ECO:0000313" key="3">
    <source>
        <dbReference type="Proteomes" id="UP000670092"/>
    </source>
</evidence>
<evidence type="ECO:0000313" key="2">
    <source>
        <dbReference type="EMBL" id="KAG5305219.1"/>
    </source>
</evidence>
<comment type="caution">
    <text evidence="2">The sequence shown here is derived from an EMBL/GenBank/DDBJ whole genome shotgun (WGS) entry which is preliminary data.</text>
</comment>
<proteinExistence type="predicted"/>
<reference evidence="2 3" key="1">
    <citation type="submission" date="2021-01" db="EMBL/GenBank/DDBJ databases">
        <title>Chromosome-level genome assembly of a human fungal pathogen reveals clustering of transcriptionally co-regulated genes.</title>
        <authorList>
            <person name="Voorhies M."/>
            <person name="Cohen S."/>
            <person name="Shea T.P."/>
            <person name="Petrus S."/>
            <person name="Munoz J.F."/>
            <person name="Poplawski S."/>
            <person name="Goldman W.E."/>
            <person name="Michael T."/>
            <person name="Cuomo C.A."/>
            <person name="Sil A."/>
            <person name="Beyhan S."/>
        </authorList>
    </citation>
    <scope>NUCLEOTIDE SEQUENCE [LARGE SCALE GENOMIC DNA]</scope>
    <source>
        <strain evidence="2 3">G184AR</strain>
    </source>
</reference>
<dbReference type="AlphaFoldDB" id="A0A8H7ZCT9"/>
<keyword evidence="1" id="KW-0472">Membrane</keyword>
<dbReference type="EMBL" id="JAEVHI010000001">
    <property type="protein sequence ID" value="KAG5305219.1"/>
    <property type="molecule type" value="Genomic_DNA"/>
</dbReference>
<protein>
    <submittedName>
        <fullName evidence="2">Uncharacterized protein</fullName>
    </submittedName>
</protein>
<sequence>MLSCSVRLFLSFPFWPPQRTPPYQSQPNHPVCIVIRIIAIIIITPIRIWLSFEGRQKSKRHLVSGYLSTD</sequence>
<keyword evidence="1" id="KW-1133">Transmembrane helix</keyword>
<name>A0A8H7ZCT9_AJECA</name>
<dbReference type="VEuPathDB" id="FungiDB:I7I52_03806"/>
<feature type="transmembrane region" description="Helical" evidence="1">
    <location>
        <begin position="33"/>
        <end position="50"/>
    </location>
</feature>
<dbReference type="Proteomes" id="UP000670092">
    <property type="component" value="Unassembled WGS sequence"/>
</dbReference>
<accession>A0A8H7ZCT9</accession>
<evidence type="ECO:0000256" key="1">
    <source>
        <dbReference type="SAM" id="Phobius"/>
    </source>
</evidence>
<organism evidence="2 3">
    <name type="scientific">Ajellomyces capsulatus</name>
    <name type="common">Darling's disease fungus</name>
    <name type="synonym">Histoplasma capsulatum</name>
    <dbReference type="NCBI Taxonomy" id="5037"/>
    <lineage>
        <taxon>Eukaryota</taxon>
        <taxon>Fungi</taxon>
        <taxon>Dikarya</taxon>
        <taxon>Ascomycota</taxon>
        <taxon>Pezizomycotina</taxon>
        <taxon>Eurotiomycetes</taxon>
        <taxon>Eurotiomycetidae</taxon>
        <taxon>Onygenales</taxon>
        <taxon>Ajellomycetaceae</taxon>
        <taxon>Histoplasma</taxon>
    </lineage>
</organism>
<keyword evidence="1" id="KW-0812">Transmembrane</keyword>
<gene>
    <name evidence="2" type="ORF">I7I52_03806</name>
</gene>